<dbReference type="PANTHER" id="PTHR15682:SF2">
    <property type="entry name" value="UNHEALTHY RIBOSOME BIOGENESIS PROTEIN 2 HOMOLOG"/>
    <property type="match status" value="1"/>
</dbReference>
<evidence type="ECO:0000259" key="1">
    <source>
        <dbReference type="Pfam" id="PF10441"/>
    </source>
</evidence>
<evidence type="ECO:0000313" key="2">
    <source>
        <dbReference type="EMBL" id="KAK4539784.1"/>
    </source>
</evidence>
<dbReference type="EMBL" id="JAVFHQ010000083">
    <property type="protein sequence ID" value="KAK4539784.1"/>
    <property type="molecule type" value="Genomic_DNA"/>
</dbReference>
<dbReference type="InterPro" id="IPR052609">
    <property type="entry name" value="Ribosome_Biogenesis_Reg"/>
</dbReference>
<comment type="caution">
    <text evidence="2">The sequence shown here is derived from an EMBL/GenBank/DDBJ whole genome shotgun (WGS) entry which is preliminary data.</text>
</comment>
<proteinExistence type="predicted"/>
<organism evidence="2 3">
    <name type="scientific">Oleoguttula mirabilis</name>
    <dbReference type="NCBI Taxonomy" id="1507867"/>
    <lineage>
        <taxon>Eukaryota</taxon>
        <taxon>Fungi</taxon>
        <taxon>Dikarya</taxon>
        <taxon>Ascomycota</taxon>
        <taxon>Pezizomycotina</taxon>
        <taxon>Dothideomycetes</taxon>
        <taxon>Dothideomycetidae</taxon>
        <taxon>Mycosphaerellales</taxon>
        <taxon>Teratosphaeriaceae</taxon>
        <taxon>Oleoguttula</taxon>
    </lineage>
</organism>
<dbReference type="Pfam" id="PF10441">
    <property type="entry name" value="Urb2"/>
    <property type="match status" value="1"/>
</dbReference>
<keyword evidence="3" id="KW-1185">Reference proteome</keyword>
<protein>
    <recommendedName>
        <fullName evidence="1">Nucleolar 27S pre-rRNA processing Urb2/Npa2 C-terminal domain-containing protein</fullName>
    </recommendedName>
</protein>
<dbReference type="GO" id="GO:0005730">
    <property type="term" value="C:nucleolus"/>
    <property type="evidence" value="ECO:0007669"/>
    <property type="project" value="TreeGrafter"/>
</dbReference>
<evidence type="ECO:0000313" key="3">
    <source>
        <dbReference type="Proteomes" id="UP001324427"/>
    </source>
</evidence>
<accession>A0AAV9J608</accession>
<name>A0AAV9J608_9PEZI</name>
<dbReference type="Proteomes" id="UP001324427">
    <property type="component" value="Unassembled WGS sequence"/>
</dbReference>
<feature type="domain" description="Nucleolar 27S pre-rRNA processing Urb2/Npa2 C-terminal" evidence="1">
    <location>
        <begin position="1178"/>
        <end position="1388"/>
    </location>
</feature>
<dbReference type="PANTHER" id="PTHR15682">
    <property type="entry name" value="UNHEALTHY RIBOSOME BIOGENESIS PROTEIN 2 HOMOLOG"/>
    <property type="match status" value="1"/>
</dbReference>
<sequence length="1392" mass="152664">MTASPRTVQPSLERLKALDSLPDLPSQLKEARRLCTHSARADMILKWLLDKLKKSETARSTAPSWTLLSTALRVLPPERLATLLASADVLTIVRECVTQSGNSAEVLLAVAGCVNLVLQLSGGPKGAPLKAVLSADAAVAAGFTGAWLNAVDQSSYDSPEERTRAIANHYLLNPALQIWGLRRRSADENNLFADACLVPAAYMLESFSPQPGDLSGKRKRKDGDAIAVIGGVRALESLIAKHVFLPARTAFSNEEHRSPAYNADNMDLDSEAPPPTDVQRRLAQYKAAKLTADDSLDGRPGRYYATVTVLLDIALRCLQSSSTPSQRLKERPWVEAVFAALLDCACARRPFDVGSEHLILLRMLPVVRKQAFSLSRAVLTNFVTTHGRESGHSELVHWEMVNEVVDMDANVFATNRAMAGRLFGDISASLLVLGRGEQPHVPSDLERGVRLANIWRDGVVTKVMQAFAQNRDLLTFIELWHEQLQHDFKDNTRCVWLEIGSALGELVERHLTGRQIQECVARYQQSITAAQAPGLSVKEVRAARIELCASVIVLYGFLGGVHSSALVDSLQGPLGELFEDLLKLFHQDPAATAECPQIWTLCGRVFGMWFPAWAAGQASEVTILDKTDNVSFSSAVEHAETFATAVRKDKNASPSAMKAACEAETFLTMLSDTLRHYDSIGRALELVDRMAQRMPTVDLQPLLTAPATLNNLQESNVRNDLLIKWLAAASGLIESGQDDSAVMDSVRAIVATAVASSQTAVIEDIVRVTLTFLEPEDPEEEHPSDVAQALLGLRVLVELPATALSKSQRKRVLDGVAALEHFQKTGSEVLQGRLLVMIRMLELSCPEARICNDTAVIWKLGNPAYDHEGLVAGTLEPPYIRDDEKTVELLEQIVGLVMKQLISRQGHDAGQAMLLSLATEAKQHIEMICQSESTFSGNHRTFSILKVILSHLDTGLRPEMKERCLAGAAIKRYAKFLVRTAKKLHSQDQDGDTPEGRHLPRVLGALLVMPRAITEAESTTFDFRAKLTSLVTDMLGARALDNAPGFAQVQRVTLPQCMELIGRWDLVVDDEAVSNVAARLLSVGLQPREHAALLAAFQHGCTPKPSQGGSMVLLLERLLPKDRSASASKLTLLQTAISKLDREHFDGLPETAVGKPQETLYRLLRSAQEAQDLTTRRRACACIVTVLREKPFMTNQYAIETVVSILHALVLAPGDVGGVVFLDACRIFTILLQQYRSRLKDRMNLVVPLLEALISRLFGHAKDVKAMKRKGLTARHARVLARVLQLLCNPPAHIRSRSKTSDLVDDARKAQAHVGQYVQFVLHYYCRQVLDGTLAEGVSDAIRPGLWAVIEAMQVNDTSARWVLSAAMSGGEREQLGRVYGEYETFGKGKSG</sequence>
<dbReference type="GO" id="GO:0042254">
    <property type="term" value="P:ribosome biogenesis"/>
    <property type="evidence" value="ECO:0007669"/>
    <property type="project" value="TreeGrafter"/>
</dbReference>
<gene>
    <name evidence="2" type="ORF">LTR36_010372</name>
</gene>
<dbReference type="InterPro" id="IPR018849">
    <property type="entry name" value="Urb2/Npa2_C"/>
</dbReference>
<reference evidence="2 3" key="1">
    <citation type="submission" date="2021-11" db="EMBL/GenBank/DDBJ databases">
        <title>Black yeast isolated from Biological Soil Crust.</title>
        <authorList>
            <person name="Kurbessoian T."/>
        </authorList>
    </citation>
    <scope>NUCLEOTIDE SEQUENCE [LARGE SCALE GENOMIC DNA]</scope>
    <source>
        <strain evidence="2 3">CCFEE 5522</strain>
    </source>
</reference>